<dbReference type="InterPro" id="IPR027417">
    <property type="entry name" value="P-loop_NTPase"/>
</dbReference>
<proteinExistence type="predicted"/>
<accession>A0A2S0NJ71</accession>
<organism evidence="2 3">
    <name type="scientific">Williamsoniiplasma luminosum</name>
    <dbReference type="NCBI Taxonomy" id="214888"/>
    <lineage>
        <taxon>Bacteria</taxon>
        <taxon>Bacillati</taxon>
        <taxon>Mycoplasmatota</taxon>
        <taxon>Mollicutes</taxon>
        <taxon>Entomoplasmatales</taxon>
        <taxon>Williamsoniiplasma</taxon>
    </lineage>
</organism>
<evidence type="ECO:0000313" key="3">
    <source>
        <dbReference type="Proteomes" id="UP000239250"/>
    </source>
</evidence>
<name>A0A2S0NJ71_9MOLU</name>
<evidence type="ECO:0000313" key="2">
    <source>
        <dbReference type="EMBL" id="AVP49058.1"/>
    </source>
</evidence>
<keyword evidence="1" id="KW-1133">Transmembrane helix</keyword>
<dbReference type="EMBL" id="CP027019">
    <property type="protein sequence ID" value="AVP49058.1"/>
    <property type="molecule type" value="Genomic_DNA"/>
</dbReference>
<feature type="transmembrane region" description="Helical" evidence="1">
    <location>
        <begin position="46"/>
        <end position="65"/>
    </location>
</feature>
<gene>
    <name evidence="2" type="ORF">C5T88_00460</name>
</gene>
<dbReference type="Gene3D" id="3.40.50.300">
    <property type="entry name" value="P-loop containing nucleotide triphosphate hydrolases"/>
    <property type="match status" value="1"/>
</dbReference>
<keyword evidence="1" id="KW-0472">Membrane</keyword>
<dbReference type="Proteomes" id="UP000239250">
    <property type="component" value="Chromosome"/>
</dbReference>
<evidence type="ECO:0000256" key="1">
    <source>
        <dbReference type="SAM" id="Phobius"/>
    </source>
</evidence>
<protein>
    <submittedName>
        <fullName evidence="2">Uncharacterized protein</fullName>
    </submittedName>
</protein>
<dbReference type="AlphaFoldDB" id="A0A2S0NJ71"/>
<reference evidence="3" key="1">
    <citation type="submission" date="2018-02" db="EMBL/GenBank/DDBJ databases">
        <title>Firefly genomes illuminate parallel origins of bioluminescence in beetles.</title>
        <authorList>
            <person name="Fallon T.R."/>
            <person name="Lower S.E.S."/>
            <person name="Behringer M."/>
            <person name="Weng J.-K."/>
        </authorList>
    </citation>
    <scope>NUCLEOTIDE SEQUENCE [LARGE SCALE GENOMIC DNA]</scope>
</reference>
<sequence>MEYKDLKPSENNYNFNINVLEKVWLEKLKIPFSTKSMFKVLSGAKGFGKMYLICLLAWFFTVNFLDYNVQLAKYTFASAKDSYYSTMTKVINDLVNHGVTINEAVEAKAIKSFNSENRCEWVFDNRRVIRVIGFDNTSKWEGVPTTIGKWGMFAIDEVIPVKDTIIDEEAYLYQLFNIVIQIVRE</sequence>
<dbReference type="RefSeq" id="WP_303662405.1">
    <property type="nucleotide sequence ID" value="NZ_CP027019.1"/>
</dbReference>
<keyword evidence="1" id="KW-0812">Transmembrane</keyword>